<evidence type="ECO:0000313" key="4">
    <source>
        <dbReference type="Proteomes" id="UP001500724"/>
    </source>
</evidence>
<keyword evidence="2" id="KW-0732">Signal</keyword>
<feature type="signal peptide" evidence="2">
    <location>
        <begin position="1"/>
        <end position="28"/>
    </location>
</feature>
<sequence length="231" mass="25140">MRIRPMRRLLLTATILTLGAATTAPSHAVEDPADTPPETLSQDQVGTQDASSNVTEGPTISAQDLASDKKLDALPEVAGADDIGIKRCDNPYKKWYTVSGKTNYHVPSWWNGTSYKDGPGGTMTVEVLKAGKISVELSGNASAEAGVILSKAKAEFGIKVVAEVGVTVGHRYSRVIKNGRYGHMQYGSWGYKVNWTKWETSADRCGKKKLGFGTAKMPTKEVGWRYWETRS</sequence>
<evidence type="ECO:0000256" key="1">
    <source>
        <dbReference type="SAM" id="MobiDB-lite"/>
    </source>
</evidence>
<gene>
    <name evidence="3" type="ORF">GCM10009535_16890</name>
</gene>
<proteinExistence type="predicted"/>
<feature type="chain" id="PRO_5046968415" evidence="2">
    <location>
        <begin position="29"/>
        <end position="231"/>
    </location>
</feature>
<evidence type="ECO:0000256" key="2">
    <source>
        <dbReference type="SAM" id="SignalP"/>
    </source>
</evidence>
<dbReference type="Proteomes" id="UP001500724">
    <property type="component" value="Unassembled WGS sequence"/>
</dbReference>
<feature type="region of interest" description="Disordered" evidence="1">
    <location>
        <begin position="23"/>
        <end position="58"/>
    </location>
</feature>
<organism evidence="3 4">
    <name type="scientific">Streptomyces thermocarboxydovorans</name>
    <dbReference type="NCBI Taxonomy" id="59298"/>
    <lineage>
        <taxon>Bacteria</taxon>
        <taxon>Bacillati</taxon>
        <taxon>Actinomycetota</taxon>
        <taxon>Actinomycetes</taxon>
        <taxon>Kitasatosporales</taxon>
        <taxon>Streptomycetaceae</taxon>
        <taxon>Streptomyces</taxon>
    </lineage>
</organism>
<protein>
    <submittedName>
        <fullName evidence="3">Uncharacterized protein</fullName>
    </submittedName>
</protein>
<dbReference type="RefSeq" id="WP_343999000.1">
    <property type="nucleotide sequence ID" value="NZ_BAAAGU010000013.1"/>
</dbReference>
<feature type="compositionally biased region" description="Polar residues" evidence="1">
    <location>
        <begin position="38"/>
        <end position="58"/>
    </location>
</feature>
<evidence type="ECO:0000313" key="3">
    <source>
        <dbReference type="EMBL" id="GAA0640477.1"/>
    </source>
</evidence>
<comment type="caution">
    <text evidence="3">The sequence shown here is derived from an EMBL/GenBank/DDBJ whole genome shotgun (WGS) entry which is preliminary data.</text>
</comment>
<accession>A0ABP3SI28</accession>
<reference evidence="4" key="1">
    <citation type="journal article" date="2019" name="Int. J. Syst. Evol. Microbiol.">
        <title>The Global Catalogue of Microorganisms (GCM) 10K type strain sequencing project: providing services to taxonomists for standard genome sequencing and annotation.</title>
        <authorList>
            <consortium name="The Broad Institute Genomics Platform"/>
            <consortium name="The Broad Institute Genome Sequencing Center for Infectious Disease"/>
            <person name="Wu L."/>
            <person name="Ma J."/>
        </authorList>
    </citation>
    <scope>NUCLEOTIDE SEQUENCE [LARGE SCALE GENOMIC DNA]</scope>
    <source>
        <strain evidence="4">JCM 10367</strain>
    </source>
</reference>
<name>A0ABP3SI28_9ACTN</name>
<keyword evidence="4" id="KW-1185">Reference proteome</keyword>
<dbReference type="EMBL" id="BAAAGU010000013">
    <property type="protein sequence ID" value="GAA0640477.1"/>
    <property type="molecule type" value="Genomic_DNA"/>
</dbReference>